<evidence type="ECO:0000256" key="16">
    <source>
        <dbReference type="SAM" id="SignalP"/>
    </source>
</evidence>
<feature type="signal peptide" evidence="16">
    <location>
        <begin position="1"/>
        <end position="19"/>
    </location>
</feature>
<keyword evidence="8" id="KW-0862">Zinc</keyword>
<keyword evidence="19" id="KW-1185">Reference proteome</keyword>
<evidence type="ECO:0000256" key="9">
    <source>
        <dbReference type="ARBA" id="ARBA00022989"/>
    </source>
</evidence>
<keyword evidence="9 15" id="KW-1133">Transmembrane helix</keyword>
<dbReference type="Pfam" id="PF00041">
    <property type="entry name" value="fn3"/>
    <property type="match status" value="1"/>
</dbReference>
<feature type="compositionally biased region" description="Basic and acidic residues" evidence="14">
    <location>
        <begin position="495"/>
        <end position="504"/>
    </location>
</feature>
<keyword evidence="4 15" id="KW-0812">Transmembrane</keyword>
<feature type="chain" id="PRO_5043355134" description="Prolactin receptor" evidence="16">
    <location>
        <begin position="20"/>
        <end position="555"/>
    </location>
</feature>
<evidence type="ECO:0000313" key="18">
    <source>
        <dbReference type="Ensembl" id="ENSENLP00000041931.1"/>
    </source>
</evidence>
<gene>
    <name evidence="18" type="primary">prlrb</name>
</gene>
<keyword evidence="10 15" id="KW-0472">Membrane</keyword>
<dbReference type="PROSITE" id="PS50853">
    <property type="entry name" value="FN3"/>
    <property type="match status" value="1"/>
</dbReference>
<feature type="region of interest" description="Disordered" evidence="14">
    <location>
        <begin position="361"/>
        <end position="384"/>
    </location>
</feature>
<proteinExistence type="inferred from homology"/>
<keyword evidence="13" id="KW-0325">Glycoprotein</keyword>
<evidence type="ECO:0000256" key="15">
    <source>
        <dbReference type="SAM" id="Phobius"/>
    </source>
</evidence>
<dbReference type="GO" id="GO:0046872">
    <property type="term" value="F:metal ion binding"/>
    <property type="evidence" value="ECO:0007669"/>
    <property type="project" value="UniProtKB-KW"/>
</dbReference>
<dbReference type="Pfam" id="PF09067">
    <property type="entry name" value="EpoR_lig-bind"/>
    <property type="match status" value="1"/>
</dbReference>
<dbReference type="InterPro" id="IPR003961">
    <property type="entry name" value="FN3_dom"/>
</dbReference>
<sequence length="555" mass="62541">AMMTLGLALLLLLSSAAESNSMSPPGKPVLLSCRSPDKETFTCWWKPGSDGGLPTTHRLYYETEKLEGRRECPDYHSAGRGTCFFDKYHTSIWLYYYLIVVASNALGNTSSDTFKMDVAENVKPNIPENVTLQVMRREDNPYLHVRWDHPYGIGTKSGWVTMKYELRVQQENSNEWKKYTSGTQTQFNLYSINLGVKYTVQVHCALDHGSWSEWSDPVSVKTPDYPQKNVWLLFSALSAIPLMTAMCLLVMKRKSMKKCLLAPVPGPKIRGVDLQLLKSGRAEGISALIINQSFPPTAAWMDKIEEYLIVSDDGILPDPSDSQKRKKSLIIPAGFHLDLEIQRNEWEEVEERMKEIHHFVKSNSSTSGESSCKVEPPQLPTQKQPSVNFVYTTTTDQCQSNRNSEDKTTVQLLANSGYVDIQRNKNTQEVDVKDVDYSKRREANCDSIFIFQKEKVQSYSDIGEENIPEAYSRVKEVDGDNTILLERQNVSVEPSCKEKGDHYTDGTNQKARNPHISGPSKVGVSTELICGGYVDTLLAAPLMESFVSTPISRNK</sequence>
<dbReference type="SMART" id="SM00060">
    <property type="entry name" value="FN3"/>
    <property type="match status" value="2"/>
</dbReference>
<evidence type="ECO:0000256" key="13">
    <source>
        <dbReference type="ARBA" id="ARBA00023180"/>
    </source>
</evidence>
<evidence type="ECO:0000256" key="1">
    <source>
        <dbReference type="ARBA" id="ARBA00004479"/>
    </source>
</evidence>
<dbReference type="SUPFAM" id="SSF49265">
    <property type="entry name" value="Fibronectin type III"/>
    <property type="match status" value="2"/>
</dbReference>
<evidence type="ECO:0000256" key="14">
    <source>
        <dbReference type="SAM" id="MobiDB-lite"/>
    </source>
</evidence>
<dbReference type="OMA" id="FTIYSID"/>
<evidence type="ECO:0000256" key="11">
    <source>
        <dbReference type="ARBA" id="ARBA00023157"/>
    </source>
</evidence>
<reference evidence="18" key="2">
    <citation type="submission" date="2025-08" db="UniProtKB">
        <authorList>
            <consortium name="Ensembl"/>
        </authorList>
    </citation>
    <scope>IDENTIFICATION</scope>
</reference>
<dbReference type="GO" id="GO:0009897">
    <property type="term" value="C:external side of plasma membrane"/>
    <property type="evidence" value="ECO:0007669"/>
    <property type="project" value="TreeGrafter"/>
</dbReference>
<evidence type="ECO:0000256" key="7">
    <source>
        <dbReference type="ARBA" id="ARBA00022737"/>
    </source>
</evidence>
<dbReference type="Proteomes" id="UP000472264">
    <property type="component" value="Chromosome 9"/>
</dbReference>
<evidence type="ECO:0000256" key="8">
    <source>
        <dbReference type="ARBA" id="ARBA00022833"/>
    </source>
</evidence>
<dbReference type="PANTHER" id="PTHR23037">
    <property type="entry name" value="CYTOKINE RECEPTOR"/>
    <property type="match status" value="1"/>
</dbReference>
<dbReference type="Gene3D" id="2.60.40.10">
    <property type="entry name" value="Immunoglobulins"/>
    <property type="match status" value="2"/>
</dbReference>
<dbReference type="Ensembl" id="ENSENLT00000043014.1">
    <property type="protein sequence ID" value="ENSENLP00000041931.1"/>
    <property type="gene ID" value="ENSENLG00000017963.1"/>
</dbReference>
<evidence type="ECO:0000313" key="19">
    <source>
        <dbReference type="Proteomes" id="UP000472264"/>
    </source>
</evidence>
<evidence type="ECO:0000256" key="6">
    <source>
        <dbReference type="ARBA" id="ARBA00022729"/>
    </source>
</evidence>
<dbReference type="PANTHER" id="PTHR23037:SF28">
    <property type="entry name" value="ERYTHROPOIETIN RECEPTOR"/>
    <property type="match status" value="1"/>
</dbReference>
<keyword evidence="11" id="KW-1015">Disulfide bond</keyword>
<dbReference type="InterPro" id="IPR036116">
    <property type="entry name" value="FN3_sf"/>
</dbReference>
<comment type="subcellular location">
    <subcellularLocation>
        <location evidence="1">Membrane</location>
        <topology evidence="1">Single-pass type I membrane protein</topology>
    </subcellularLocation>
</comment>
<evidence type="ECO:0000256" key="4">
    <source>
        <dbReference type="ARBA" id="ARBA00022692"/>
    </source>
</evidence>
<feature type="compositionally biased region" description="Polar residues" evidence="14">
    <location>
        <begin position="361"/>
        <end position="370"/>
    </location>
</feature>
<dbReference type="InterPro" id="IPR013783">
    <property type="entry name" value="Ig-like_fold"/>
</dbReference>
<dbReference type="InterPro" id="IPR015152">
    <property type="entry name" value="Growth/epo_recpt_lig-bind"/>
</dbReference>
<keyword evidence="6 16" id="KW-0732">Signal</keyword>
<feature type="transmembrane region" description="Helical" evidence="15">
    <location>
        <begin position="230"/>
        <end position="251"/>
    </location>
</feature>
<dbReference type="AlphaFoldDB" id="A0A665WDD1"/>
<keyword evidence="7" id="KW-0677">Repeat</keyword>
<organism evidence="18 19">
    <name type="scientific">Echeneis naucrates</name>
    <name type="common">Live sharksucker</name>
    <dbReference type="NCBI Taxonomy" id="173247"/>
    <lineage>
        <taxon>Eukaryota</taxon>
        <taxon>Metazoa</taxon>
        <taxon>Chordata</taxon>
        <taxon>Craniata</taxon>
        <taxon>Vertebrata</taxon>
        <taxon>Euteleostomi</taxon>
        <taxon>Actinopterygii</taxon>
        <taxon>Neopterygii</taxon>
        <taxon>Teleostei</taxon>
        <taxon>Neoteleostei</taxon>
        <taxon>Acanthomorphata</taxon>
        <taxon>Carangaria</taxon>
        <taxon>Carangiformes</taxon>
        <taxon>Echeneidae</taxon>
        <taxon>Echeneis</taxon>
    </lineage>
</organism>
<evidence type="ECO:0000256" key="2">
    <source>
        <dbReference type="ARBA" id="ARBA00007885"/>
    </source>
</evidence>
<evidence type="ECO:0000259" key="17">
    <source>
        <dbReference type="PROSITE" id="PS50853"/>
    </source>
</evidence>
<evidence type="ECO:0000256" key="3">
    <source>
        <dbReference type="ARBA" id="ARBA00019818"/>
    </source>
</evidence>
<dbReference type="CDD" id="cd00063">
    <property type="entry name" value="FN3"/>
    <property type="match status" value="1"/>
</dbReference>
<protein>
    <recommendedName>
        <fullName evidence="3">Prolactin receptor</fullName>
    </recommendedName>
</protein>
<evidence type="ECO:0000256" key="10">
    <source>
        <dbReference type="ARBA" id="ARBA00023136"/>
    </source>
</evidence>
<comment type="similarity">
    <text evidence="2">Belongs to the type I cytokine receptor family. Type 1 subfamily.</text>
</comment>
<evidence type="ECO:0000256" key="5">
    <source>
        <dbReference type="ARBA" id="ARBA00022723"/>
    </source>
</evidence>
<name>A0A665WDD1_ECHNA</name>
<accession>A0A665WDD1</accession>
<evidence type="ECO:0000256" key="12">
    <source>
        <dbReference type="ARBA" id="ARBA00023170"/>
    </source>
</evidence>
<dbReference type="GO" id="GO:0004896">
    <property type="term" value="F:cytokine receptor activity"/>
    <property type="evidence" value="ECO:0007669"/>
    <property type="project" value="TreeGrafter"/>
</dbReference>
<reference evidence="18" key="1">
    <citation type="submission" date="2021-04" db="EMBL/GenBank/DDBJ databases">
        <authorList>
            <consortium name="Wellcome Sanger Institute Data Sharing"/>
        </authorList>
    </citation>
    <scope>NUCLEOTIDE SEQUENCE [LARGE SCALE GENOMIC DNA]</scope>
</reference>
<dbReference type="InParanoid" id="A0A665WDD1"/>
<reference evidence="18" key="3">
    <citation type="submission" date="2025-09" db="UniProtKB">
        <authorList>
            <consortium name="Ensembl"/>
        </authorList>
    </citation>
    <scope>IDENTIFICATION</scope>
</reference>
<dbReference type="FunFam" id="2.60.40.10:FF:000287">
    <property type="entry name" value="Prolactin receptor"/>
    <property type="match status" value="1"/>
</dbReference>
<keyword evidence="5" id="KW-0479">Metal-binding</keyword>
<keyword evidence="12" id="KW-0675">Receptor</keyword>
<feature type="domain" description="Fibronectin type-III" evidence="17">
    <location>
        <begin position="126"/>
        <end position="225"/>
    </location>
</feature>
<dbReference type="FunFam" id="2.60.40.10:FF:000358">
    <property type="entry name" value="Prolactin receptor"/>
    <property type="match status" value="1"/>
</dbReference>
<feature type="region of interest" description="Disordered" evidence="14">
    <location>
        <begin position="494"/>
        <end position="519"/>
    </location>
</feature>